<dbReference type="SUPFAM" id="SSF50486">
    <property type="entry name" value="FMT C-terminal domain-like"/>
    <property type="match status" value="1"/>
</dbReference>
<dbReference type="NCBIfam" id="TIGR00460">
    <property type="entry name" value="fmt"/>
    <property type="match status" value="1"/>
</dbReference>
<feature type="domain" description="Formyl transferase C-terminal" evidence="10">
    <location>
        <begin position="212"/>
        <end position="308"/>
    </location>
</feature>
<evidence type="ECO:0000259" key="9">
    <source>
        <dbReference type="Pfam" id="PF00551"/>
    </source>
</evidence>
<dbReference type="EMBL" id="FRFE01000013">
    <property type="protein sequence ID" value="SHO49423.1"/>
    <property type="molecule type" value="Genomic_DNA"/>
</dbReference>
<dbReference type="InterPro" id="IPR001555">
    <property type="entry name" value="GART_AS"/>
</dbReference>
<dbReference type="Gene3D" id="3.40.50.170">
    <property type="entry name" value="Formyl transferase, N-terminal domain"/>
    <property type="match status" value="1"/>
</dbReference>
<keyword evidence="6 8" id="KW-0648">Protein biosynthesis</keyword>
<dbReference type="GO" id="GO:0004479">
    <property type="term" value="F:methionyl-tRNA formyltransferase activity"/>
    <property type="evidence" value="ECO:0007669"/>
    <property type="project" value="UniProtKB-UniRule"/>
</dbReference>
<dbReference type="InterPro" id="IPR041711">
    <property type="entry name" value="Met-tRNA-FMT_N"/>
</dbReference>
<evidence type="ECO:0000256" key="5">
    <source>
        <dbReference type="ARBA" id="ARBA00022679"/>
    </source>
</evidence>
<dbReference type="InterPro" id="IPR037022">
    <property type="entry name" value="Formyl_trans_C_sf"/>
</dbReference>
<dbReference type="PANTHER" id="PTHR11138:SF5">
    <property type="entry name" value="METHIONYL-TRNA FORMYLTRANSFERASE, MITOCHONDRIAL"/>
    <property type="match status" value="1"/>
</dbReference>
<keyword evidence="12" id="KW-1185">Reference proteome</keyword>
<dbReference type="InterPro" id="IPR011034">
    <property type="entry name" value="Formyl_transferase-like_C_sf"/>
</dbReference>
<dbReference type="InterPro" id="IPR005794">
    <property type="entry name" value="Fmt"/>
</dbReference>
<dbReference type="PROSITE" id="PS00373">
    <property type="entry name" value="GART"/>
    <property type="match status" value="1"/>
</dbReference>
<dbReference type="InterPro" id="IPR002376">
    <property type="entry name" value="Formyl_transf_N"/>
</dbReference>
<dbReference type="InterPro" id="IPR044135">
    <property type="entry name" value="Met-tRNA-FMT_C"/>
</dbReference>
<protein>
    <recommendedName>
        <fullName evidence="4 8">Methionyl-tRNA formyltransferase</fullName>
        <ecNumber evidence="3 8">2.1.2.9</ecNumber>
    </recommendedName>
</protein>
<feature type="domain" description="Formyl transferase N-terminal" evidence="9">
    <location>
        <begin position="10"/>
        <end position="182"/>
    </location>
</feature>
<evidence type="ECO:0000256" key="6">
    <source>
        <dbReference type="ARBA" id="ARBA00022917"/>
    </source>
</evidence>
<dbReference type="InterPro" id="IPR005793">
    <property type="entry name" value="Formyl_trans_C"/>
</dbReference>
<gene>
    <name evidence="8" type="primary">fmt</name>
    <name evidence="11" type="ORF">SAMN02745220_02849</name>
</gene>
<dbReference type="InterPro" id="IPR036477">
    <property type="entry name" value="Formyl_transf_N_sf"/>
</dbReference>
<keyword evidence="5 8" id="KW-0808">Transferase</keyword>
<evidence type="ECO:0000256" key="4">
    <source>
        <dbReference type="ARBA" id="ARBA00016014"/>
    </source>
</evidence>
<evidence type="ECO:0000313" key="12">
    <source>
        <dbReference type="Proteomes" id="UP000184603"/>
    </source>
</evidence>
<dbReference type="SUPFAM" id="SSF53328">
    <property type="entry name" value="Formyltransferase"/>
    <property type="match status" value="1"/>
</dbReference>
<comment type="catalytic activity">
    <reaction evidence="7 8">
        <text>L-methionyl-tRNA(fMet) + (6R)-10-formyltetrahydrofolate = N-formyl-L-methionyl-tRNA(fMet) + (6S)-5,6,7,8-tetrahydrofolate + H(+)</text>
        <dbReference type="Rhea" id="RHEA:24380"/>
        <dbReference type="Rhea" id="RHEA-COMP:9952"/>
        <dbReference type="Rhea" id="RHEA-COMP:9953"/>
        <dbReference type="ChEBI" id="CHEBI:15378"/>
        <dbReference type="ChEBI" id="CHEBI:57453"/>
        <dbReference type="ChEBI" id="CHEBI:78530"/>
        <dbReference type="ChEBI" id="CHEBI:78844"/>
        <dbReference type="ChEBI" id="CHEBI:195366"/>
        <dbReference type="EC" id="2.1.2.9"/>
    </reaction>
</comment>
<reference evidence="11 12" key="1">
    <citation type="submission" date="2016-12" db="EMBL/GenBank/DDBJ databases">
        <authorList>
            <person name="Song W.-J."/>
            <person name="Kurnit D.M."/>
        </authorList>
    </citation>
    <scope>NUCLEOTIDE SEQUENCE [LARGE SCALE GENOMIC DNA]</scope>
    <source>
        <strain evidence="11 12">DSM 18488</strain>
    </source>
</reference>
<evidence type="ECO:0000256" key="8">
    <source>
        <dbReference type="HAMAP-Rule" id="MF_00182"/>
    </source>
</evidence>
<organism evidence="11 12">
    <name type="scientific">Desulfopila aestuarii DSM 18488</name>
    <dbReference type="NCBI Taxonomy" id="1121416"/>
    <lineage>
        <taxon>Bacteria</taxon>
        <taxon>Pseudomonadati</taxon>
        <taxon>Thermodesulfobacteriota</taxon>
        <taxon>Desulfobulbia</taxon>
        <taxon>Desulfobulbales</taxon>
        <taxon>Desulfocapsaceae</taxon>
        <taxon>Desulfopila</taxon>
    </lineage>
</organism>
<evidence type="ECO:0000256" key="7">
    <source>
        <dbReference type="ARBA" id="ARBA00048558"/>
    </source>
</evidence>
<dbReference type="PANTHER" id="PTHR11138">
    <property type="entry name" value="METHIONYL-TRNA FORMYLTRANSFERASE"/>
    <property type="match status" value="1"/>
</dbReference>
<dbReference type="STRING" id="1121416.SAMN02745220_02849"/>
<comment type="similarity">
    <text evidence="2 8">Belongs to the Fmt family.</text>
</comment>
<proteinExistence type="inferred from homology"/>
<dbReference type="AlphaFoldDB" id="A0A1M7Y9W4"/>
<dbReference type="OrthoDB" id="9802815at2"/>
<dbReference type="HAMAP" id="MF_00182">
    <property type="entry name" value="Formyl_trans"/>
    <property type="match status" value="1"/>
</dbReference>
<dbReference type="Proteomes" id="UP000184603">
    <property type="component" value="Unassembled WGS sequence"/>
</dbReference>
<accession>A0A1M7Y9W4</accession>
<dbReference type="EC" id="2.1.2.9" evidence="3 8"/>
<dbReference type="Gene3D" id="3.10.25.10">
    <property type="entry name" value="Formyl transferase, C-terminal domain"/>
    <property type="match status" value="1"/>
</dbReference>
<dbReference type="Pfam" id="PF00551">
    <property type="entry name" value="Formyl_trans_N"/>
    <property type="match status" value="1"/>
</dbReference>
<comment type="function">
    <text evidence="1 8">Attaches a formyl group to the free amino group of methionyl-tRNA(fMet). The formyl group appears to play a dual role in the initiator identity of N-formylmethionyl-tRNA by promoting its recognition by IF2 and preventing the misappropriation of this tRNA by the elongation apparatus.</text>
</comment>
<dbReference type="Pfam" id="PF02911">
    <property type="entry name" value="Formyl_trans_C"/>
    <property type="match status" value="1"/>
</dbReference>
<evidence type="ECO:0000256" key="3">
    <source>
        <dbReference type="ARBA" id="ARBA00012261"/>
    </source>
</evidence>
<name>A0A1M7Y9W4_9BACT</name>
<evidence type="ECO:0000256" key="2">
    <source>
        <dbReference type="ARBA" id="ARBA00010699"/>
    </source>
</evidence>
<feature type="binding site" evidence="8">
    <location>
        <begin position="117"/>
        <end position="120"/>
    </location>
    <ligand>
        <name>(6S)-5,6,7,8-tetrahydrofolate</name>
        <dbReference type="ChEBI" id="CHEBI:57453"/>
    </ligand>
</feature>
<evidence type="ECO:0000259" key="10">
    <source>
        <dbReference type="Pfam" id="PF02911"/>
    </source>
</evidence>
<evidence type="ECO:0000313" key="11">
    <source>
        <dbReference type="EMBL" id="SHO49423.1"/>
    </source>
</evidence>
<dbReference type="CDD" id="cd08646">
    <property type="entry name" value="FMT_core_Met-tRNA-FMT_N"/>
    <property type="match status" value="1"/>
</dbReference>
<sequence>MSEMTNTPLRILFMGTPDFAAATLQALLDGPDTVVAVVTQPDRPKGRGKKLTPPPVKVLAQAAGIPVLQPTKIKTQEFRDELAGYKPDVVVVTAYGRILPPALLELAPHGCINVHGSLLPAYRGAAPIQWAVINGDSETGVTIMQMDEGMDTGNILLTAAIPVNDDETAGSLFPKLAALGGTTVRQALALLKEGKLTATVQDDTRATVAPMLKKEDGRIDWQKSAREIHCLIRGLDPWPSAYCFLHGKRLQLFAPEVLHQTSNVEPGTLLAADKRGLLIATGRDCLLVREVQPEGKKRMNVEAFLCGSPVEPGTRLFS</sequence>
<dbReference type="GO" id="GO:0005829">
    <property type="term" value="C:cytosol"/>
    <property type="evidence" value="ECO:0007669"/>
    <property type="project" value="TreeGrafter"/>
</dbReference>
<evidence type="ECO:0000256" key="1">
    <source>
        <dbReference type="ARBA" id="ARBA00002606"/>
    </source>
</evidence>
<dbReference type="CDD" id="cd08704">
    <property type="entry name" value="Met_tRNA_FMT_C"/>
    <property type="match status" value="1"/>
</dbReference>